<reference evidence="2 3" key="1">
    <citation type="submission" date="2021-05" db="EMBL/GenBank/DDBJ databases">
        <title>Whole genome sequence of Curtobacterium flaccumfaciens pv. flaccumfaciens strain CFBP 8819.</title>
        <authorList>
            <person name="Osdaghi E."/>
            <person name="Taghouti G."/>
            <person name="Portier P."/>
            <person name="Fazliarab A."/>
            <person name="Taghavi S.M."/>
            <person name="Briand M."/>
            <person name="Le-Saux M."/>
            <person name="Jacques M.-A."/>
        </authorList>
    </citation>
    <scope>NUCLEOTIDE SEQUENCE [LARGE SCALE GENOMIC DNA]</scope>
    <source>
        <strain evidence="2 3">CFBP 8819</strain>
    </source>
</reference>
<evidence type="ECO:0000313" key="3">
    <source>
        <dbReference type="Proteomes" id="UP001519641"/>
    </source>
</evidence>
<proteinExistence type="predicted"/>
<evidence type="ECO:0000313" key="2">
    <source>
        <dbReference type="EMBL" id="MBT1587961.1"/>
    </source>
</evidence>
<gene>
    <name evidence="2" type="ORF">KK097_09065</name>
</gene>
<organism evidence="2 3">
    <name type="scientific">Curtobacterium aurantiacum</name>
    <dbReference type="NCBI Taxonomy" id="3236919"/>
    <lineage>
        <taxon>Bacteria</taxon>
        <taxon>Bacillati</taxon>
        <taxon>Actinomycetota</taxon>
        <taxon>Actinomycetes</taxon>
        <taxon>Micrococcales</taxon>
        <taxon>Microbacteriaceae</taxon>
        <taxon>Curtobacterium</taxon>
    </lineage>
</organism>
<feature type="signal peptide" evidence="1">
    <location>
        <begin position="1"/>
        <end position="33"/>
    </location>
</feature>
<protein>
    <recommendedName>
        <fullName evidence="4">Secreted protein</fullName>
    </recommendedName>
</protein>
<comment type="caution">
    <text evidence="2">The sequence shown here is derived from an EMBL/GenBank/DDBJ whole genome shotgun (WGS) entry which is preliminary data.</text>
</comment>
<keyword evidence="3" id="KW-1185">Reference proteome</keyword>
<evidence type="ECO:0008006" key="4">
    <source>
        <dbReference type="Google" id="ProtNLM"/>
    </source>
</evidence>
<feature type="chain" id="PRO_5047251932" description="Secreted protein" evidence="1">
    <location>
        <begin position="34"/>
        <end position="203"/>
    </location>
</feature>
<dbReference type="Proteomes" id="UP001519641">
    <property type="component" value="Unassembled WGS sequence"/>
</dbReference>
<sequence>MNVHMSRSRRLLVGIATTFTIVVSAVVASPAQAAPEDQLDPRTADALQTGVAPDSHTFDGAVARAAGASPADIEAFATGWVIAGGTAQNASVDRDMVQAVADQSGVIRACAGKNRWDYTGLQLNVYLNSCNTNRLLGAIASGAGAATVVGIITAATGIGGAAAGIIAGGLAIAGGILTSCAAKGRGVAIHNIAPGPVVWCNGQ</sequence>
<dbReference type="RefSeq" id="WP_214528607.1">
    <property type="nucleotide sequence ID" value="NZ_JAHEWO010000002.1"/>
</dbReference>
<name>A0ABS5VGC5_9MICO</name>
<accession>A0ABS5VGC5</accession>
<dbReference type="EMBL" id="JAHEWS010000011">
    <property type="protein sequence ID" value="MBT1587961.1"/>
    <property type="molecule type" value="Genomic_DNA"/>
</dbReference>
<keyword evidence="1" id="KW-0732">Signal</keyword>
<evidence type="ECO:0000256" key="1">
    <source>
        <dbReference type="SAM" id="SignalP"/>
    </source>
</evidence>